<evidence type="ECO:0000313" key="6">
    <source>
        <dbReference type="Proteomes" id="UP000464389"/>
    </source>
</evidence>
<dbReference type="GO" id="GO:0006355">
    <property type="term" value="P:regulation of DNA-templated transcription"/>
    <property type="evidence" value="ECO:0007669"/>
    <property type="project" value="InterPro"/>
</dbReference>
<sequence>MIYKIQGTIHFRSDDGLIWLDEDSCVTLTATTSRLLKFLLDHKEHVVYRNEILEKVWDAHGLRTSSHSLNKYISDLRAIFRNMGCVEEIIVTVPRVGFMVSASILIERVDNSAPVIRNENDAEAIAFSSSSGCAHKGIRKFSAGWAKKSGYALLALSVLVILFWSVSADRYRLIFGAGQDEGYYLGSIDSCPVRTFNAIPNEQQQKMMVLVRQLIAKQKMVCLGNSVFYFNISESVLRANEGRVFLAHCIYSKIKPGALYSCENYYRPDYEIPE</sequence>
<dbReference type="Gene3D" id="1.10.10.10">
    <property type="entry name" value="Winged helix-like DNA-binding domain superfamily/Winged helix DNA-binding domain"/>
    <property type="match status" value="1"/>
</dbReference>
<dbReference type="PROSITE" id="PS51755">
    <property type="entry name" value="OMPR_PHOB"/>
    <property type="match status" value="1"/>
</dbReference>
<name>A0A6P1UTC9_9ENTR</name>
<keyword evidence="3" id="KW-0812">Transmembrane</keyword>
<dbReference type="CDD" id="cd00383">
    <property type="entry name" value="trans_reg_C"/>
    <property type="match status" value="1"/>
</dbReference>
<feature type="transmembrane region" description="Helical" evidence="3">
    <location>
        <begin position="149"/>
        <end position="166"/>
    </location>
</feature>
<evidence type="ECO:0000256" key="1">
    <source>
        <dbReference type="ARBA" id="ARBA00023125"/>
    </source>
</evidence>
<dbReference type="RefSeq" id="WP_160740976.1">
    <property type="nucleotide sequence ID" value="NZ_CP048108.1"/>
</dbReference>
<dbReference type="GO" id="GO:0003677">
    <property type="term" value="F:DNA binding"/>
    <property type="evidence" value="ECO:0007669"/>
    <property type="project" value="UniProtKB-UniRule"/>
</dbReference>
<organism evidence="5 6">
    <name type="scientific">Klebsiella michiganensis</name>
    <dbReference type="NCBI Taxonomy" id="1134687"/>
    <lineage>
        <taxon>Bacteria</taxon>
        <taxon>Pseudomonadati</taxon>
        <taxon>Pseudomonadota</taxon>
        <taxon>Gammaproteobacteria</taxon>
        <taxon>Enterobacterales</taxon>
        <taxon>Enterobacteriaceae</taxon>
        <taxon>Klebsiella/Raoultella group</taxon>
        <taxon>Klebsiella</taxon>
    </lineage>
</organism>
<accession>A0A6P1UTC9</accession>
<keyword evidence="3" id="KW-1133">Transmembrane helix</keyword>
<dbReference type="AlphaFoldDB" id="A0A6P1UTC9"/>
<evidence type="ECO:0000256" key="2">
    <source>
        <dbReference type="PROSITE-ProRule" id="PRU01091"/>
    </source>
</evidence>
<protein>
    <submittedName>
        <fullName evidence="5">Transcriptional regulator</fullName>
    </submittedName>
</protein>
<dbReference type="EMBL" id="CP048108">
    <property type="protein sequence ID" value="QHS44569.1"/>
    <property type="molecule type" value="Genomic_DNA"/>
</dbReference>
<dbReference type="SUPFAM" id="SSF46894">
    <property type="entry name" value="C-terminal effector domain of the bipartite response regulators"/>
    <property type="match status" value="1"/>
</dbReference>
<dbReference type="Pfam" id="PF00486">
    <property type="entry name" value="Trans_reg_C"/>
    <property type="match status" value="1"/>
</dbReference>
<dbReference type="InterPro" id="IPR001867">
    <property type="entry name" value="OmpR/PhoB-type_DNA-bd"/>
</dbReference>
<proteinExistence type="predicted"/>
<keyword evidence="3" id="KW-0472">Membrane</keyword>
<dbReference type="SMART" id="SM00862">
    <property type="entry name" value="Trans_reg_C"/>
    <property type="match status" value="1"/>
</dbReference>
<keyword evidence="1 2" id="KW-0238">DNA-binding</keyword>
<feature type="DNA-binding region" description="OmpR/PhoB-type" evidence="2">
    <location>
        <begin position="1"/>
        <end position="102"/>
    </location>
</feature>
<dbReference type="Proteomes" id="UP000464389">
    <property type="component" value="Chromosome"/>
</dbReference>
<evidence type="ECO:0000259" key="4">
    <source>
        <dbReference type="PROSITE" id="PS51755"/>
    </source>
</evidence>
<feature type="domain" description="OmpR/PhoB-type" evidence="4">
    <location>
        <begin position="1"/>
        <end position="102"/>
    </location>
</feature>
<reference evidence="5 6" key="1">
    <citation type="submission" date="2020-01" db="EMBL/GenBank/DDBJ databases">
        <title>Bactrocera dorsalis gut bacteria genome.</title>
        <authorList>
            <person name="Zhang H."/>
            <person name="Cai Z."/>
        </authorList>
    </citation>
    <scope>NUCLEOTIDE SEQUENCE [LARGE SCALE GENOMIC DNA]</scope>
    <source>
        <strain evidence="5 6">BD177</strain>
    </source>
</reference>
<dbReference type="InterPro" id="IPR036388">
    <property type="entry name" value="WH-like_DNA-bd_sf"/>
</dbReference>
<evidence type="ECO:0000313" key="5">
    <source>
        <dbReference type="EMBL" id="QHS44569.1"/>
    </source>
</evidence>
<gene>
    <name evidence="5" type="ORF">GW952_02515</name>
</gene>
<dbReference type="GO" id="GO:0000160">
    <property type="term" value="P:phosphorelay signal transduction system"/>
    <property type="evidence" value="ECO:0007669"/>
    <property type="project" value="InterPro"/>
</dbReference>
<dbReference type="InterPro" id="IPR016032">
    <property type="entry name" value="Sig_transdc_resp-reg_C-effctor"/>
</dbReference>
<evidence type="ECO:0000256" key="3">
    <source>
        <dbReference type="SAM" id="Phobius"/>
    </source>
</evidence>